<dbReference type="AlphaFoldDB" id="A0AAN6DVE0"/>
<feature type="compositionally biased region" description="Basic and acidic residues" evidence="1">
    <location>
        <begin position="31"/>
        <end position="73"/>
    </location>
</feature>
<evidence type="ECO:0000256" key="1">
    <source>
        <dbReference type="SAM" id="MobiDB-lite"/>
    </source>
</evidence>
<proteinExistence type="predicted"/>
<comment type="caution">
    <text evidence="2">The sequence shown here is derived from an EMBL/GenBank/DDBJ whole genome shotgun (WGS) entry which is preliminary data.</text>
</comment>
<reference evidence="2" key="1">
    <citation type="journal article" date="2022" name="bioRxiv">
        <title>Deciphering the potential niche of two novel black yeast fungi from a biological soil crust based on their genomes, phenotypes, and melanin regulation.</title>
        <authorList>
            <consortium name="DOE Joint Genome Institute"/>
            <person name="Carr E.C."/>
            <person name="Barton Q."/>
            <person name="Grambo S."/>
            <person name="Sullivan M."/>
            <person name="Renfro C.M."/>
            <person name="Kuo A."/>
            <person name="Pangilinan J."/>
            <person name="Lipzen A."/>
            <person name="Keymanesh K."/>
            <person name="Savage E."/>
            <person name="Barry K."/>
            <person name="Grigoriev I.V."/>
            <person name="Riekhof W.R."/>
            <person name="Harris S.S."/>
        </authorList>
    </citation>
    <scope>NUCLEOTIDE SEQUENCE</scope>
    <source>
        <strain evidence="2">JF 03-4F</strain>
    </source>
</reference>
<sequence>MIPPLPQAALDANPAFARVWQHVTTEVLEDDGSRRATNEVRTRRWKESVSAKRRGLEGSAEHEDGQDVDEHTHCSSGSQAKDVRFEDELKKARVARVSMGLLREILRDIAFVDHSGQVQDDGGEVLSTGSETGVARQKKSGSSSKLAGLKDAMLIISAYIDACSSGSGSSQDLADGSLLLEDDIALFKENIDIIADAVGTRLVELEQEISDIAAHADSNETDTQHGNTDTIITDAVDRSAHGRAPAQIPQQQSLVSTITTQQAHLAALNNILPTTLTTLSSTLTSLQSLHRDTLSQRIRTLEASKHGVLSRWTSSRAQFLTSVATAMSLKTRILVLEEQNKVENSLHTAGIVERMNSLHEQETNLDGRIEQLSDLLGQYETLDSDPRRGVDVLRTLGIRYGEIEKEIELVREDIEQLTRQPGRECRR</sequence>
<protein>
    <submittedName>
        <fullName evidence="2">Uncharacterized protein</fullName>
    </submittedName>
</protein>
<keyword evidence="3" id="KW-1185">Reference proteome</keyword>
<dbReference type="Proteomes" id="UP001203852">
    <property type="component" value="Unassembled WGS sequence"/>
</dbReference>
<name>A0AAN6DVE0_9EURO</name>
<organism evidence="2 3">
    <name type="scientific">Exophiala viscosa</name>
    <dbReference type="NCBI Taxonomy" id="2486360"/>
    <lineage>
        <taxon>Eukaryota</taxon>
        <taxon>Fungi</taxon>
        <taxon>Dikarya</taxon>
        <taxon>Ascomycota</taxon>
        <taxon>Pezizomycotina</taxon>
        <taxon>Eurotiomycetes</taxon>
        <taxon>Chaetothyriomycetidae</taxon>
        <taxon>Chaetothyriales</taxon>
        <taxon>Herpotrichiellaceae</taxon>
        <taxon>Exophiala</taxon>
    </lineage>
</organism>
<accession>A0AAN6DVE0</accession>
<gene>
    <name evidence="2" type="ORF">EDD36DRAFT_261861</name>
</gene>
<evidence type="ECO:0000313" key="2">
    <source>
        <dbReference type="EMBL" id="KAI1613316.1"/>
    </source>
</evidence>
<evidence type="ECO:0000313" key="3">
    <source>
        <dbReference type="Proteomes" id="UP001203852"/>
    </source>
</evidence>
<feature type="region of interest" description="Disordered" evidence="1">
    <location>
        <begin position="31"/>
        <end position="79"/>
    </location>
</feature>
<dbReference type="EMBL" id="MU404354">
    <property type="protein sequence ID" value="KAI1613316.1"/>
    <property type="molecule type" value="Genomic_DNA"/>
</dbReference>